<feature type="region of interest" description="Disordered" evidence="1">
    <location>
        <begin position="31"/>
        <end position="60"/>
    </location>
</feature>
<accession>A0ABR2GBU3</accession>
<proteinExistence type="predicted"/>
<sequence>MRHHVPKLDSDKALKVKRTLVTTTTWRQLTGVESKHKGKRKVKETKPRAAKSVPTTSMPTDPLALLPKIIQNQEAILKKLELPSQL</sequence>
<keyword evidence="3" id="KW-1185">Reference proteome</keyword>
<name>A0ABR2GBU3_9ROSI</name>
<evidence type="ECO:0000256" key="1">
    <source>
        <dbReference type="SAM" id="MobiDB-lite"/>
    </source>
</evidence>
<evidence type="ECO:0000313" key="2">
    <source>
        <dbReference type="EMBL" id="KAK8600230.1"/>
    </source>
</evidence>
<reference evidence="2 3" key="1">
    <citation type="journal article" date="2024" name="G3 (Bethesda)">
        <title>Genome assembly of Hibiscus sabdariffa L. provides insights into metabolisms of medicinal natural products.</title>
        <authorList>
            <person name="Kim T."/>
        </authorList>
    </citation>
    <scope>NUCLEOTIDE SEQUENCE [LARGE SCALE GENOMIC DNA]</scope>
    <source>
        <strain evidence="2">TK-2024</strain>
        <tissue evidence="2">Old leaves</tissue>
    </source>
</reference>
<evidence type="ECO:0000313" key="3">
    <source>
        <dbReference type="Proteomes" id="UP001472677"/>
    </source>
</evidence>
<organism evidence="2 3">
    <name type="scientific">Hibiscus sabdariffa</name>
    <name type="common">roselle</name>
    <dbReference type="NCBI Taxonomy" id="183260"/>
    <lineage>
        <taxon>Eukaryota</taxon>
        <taxon>Viridiplantae</taxon>
        <taxon>Streptophyta</taxon>
        <taxon>Embryophyta</taxon>
        <taxon>Tracheophyta</taxon>
        <taxon>Spermatophyta</taxon>
        <taxon>Magnoliopsida</taxon>
        <taxon>eudicotyledons</taxon>
        <taxon>Gunneridae</taxon>
        <taxon>Pentapetalae</taxon>
        <taxon>rosids</taxon>
        <taxon>malvids</taxon>
        <taxon>Malvales</taxon>
        <taxon>Malvaceae</taxon>
        <taxon>Malvoideae</taxon>
        <taxon>Hibiscus</taxon>
    </lineage>
</organism>
<protein>
    <submittedName>
        <fullName evidence="2">Uncharacterized protein</fullName>
    </submittedName>
</protein>
<dbReference type="Proteomes" id="UP001472677">
    <property type="component" value="Unassembled WGS sequence"/>
</dbReference>
<gene>
    <name evidence="2" type="ORF">V6N12_050086</name>
</gene>
<dbReference type="EMBL" id="JBBPBM010000001">
    <property type="protein sequence ID" value="KAK8600230.1"/>
    <property type="molecule type" value="Genomic_DNA"/>
</dbReference>
<comment type="caution">
    <text evidence="2">The sequence shown here is derived from an EMBL/GenBank/DDBJ whole genome shotgun (WGS) entry which is preliminary data.</text>
</comment>